<comment type="caution">
    <text evidence="15">The sequence shown here is derived from an EMBL/GenBank/DDBJ whole genome shotgun (WGS) entry which is preliminary data.</text>
</comment>
<feature type="domain" description="C2H2-type" evidence="13">
    <location>
        <begin position="917"/>
        <end position="939"/>
    </location>
</feature>
<reference evidence="15" key="2">
    <citation type="journal article" date="2023" name="BMC Genomics">
        <title>Pest status, molecular evolution, and epigenetic factors derived from the genome assembly of Frankliniella fusca, a thysanopteran phytovirus vector.</title>
        <authorList>
            <person name="Catto M.A."/>
            <person name="Labadie P.E."/>
            <person name="Jacobson A.L."/>
            <person name="Kennedy G.G."/>
            <person name="Srinivasan R."/>
            <person name="Hunt B.G."/>
        </authorList>
    </citation>
    <scope>NUCLEOTIDE SEQUENCE</scope>
    <source>
        <strain evidence="15">PL_HMW_Pooled</strain>
    </source>
</reference>
<evidence type="ECO:0000256" key="3">
    <source>
        <dbReference type="ARBA" id="ARBA00022723"/>
    </source>
</evidence>
<feature type="domain" description="C2H2-type" evidence="13">
    <location>
        <begin position="713"/>
        <end position="738"/>
    </location>
</feature>
<feature type="domain" description="C2H2-type" evidence="13">
    <location>
        <begin position="685"/>
        <end position="712"/>
    </location>
</feature>
<feature type="region of interest" description="Disordered" evidence="12">
    <location>
        <begin position="169"/>
        <end position="194"/>
    </location>
</feature>
<dbReference type="SMART" id="SM00355">
    <property type="entry name" value="ZnF_C2H2"/>
    <property type="match status" value="22"/>
</dbReference>
<evidence type="ECO:0000313" key="16">
    <source>
        <dbReference type="Proteomes" id="UP001219518"/>
    </source>
</evidence>
<reference evidence="15" key="1">
    <citation type="submission" date="2021-07" db="EMBL/GenBank/DDBJ databases">
        <authorList>
            <person name="Catto M.A."/>
            <person name="Jacobson A."/>
            <person name="Kennedy G."/>
            <person name="Labadie P."/>
            <person name="Hunt B.G."/>
            <person name="Srinivasan R."/>
        </authorList>
    </citation>
    <scope>NUCLEOTIDE SEQUENCE</scope>
    <source>
        <strain evidence="15">PL_HMW_Pooled</strain>
        <tissue evidence="15">Head</tissue>
    </source>
</reference>
<dbReference type="InterPro" id="IPR050636">
    <property type="entry name" value="C2H2-ZF_domain-containing"/>
</dbReference>
<keyword evidence="7" id="KW-0805">Transcription regulation</keyword>
<keyword evidence="8" id="KW-0238">DNA-binding</keyword>
<dbReference type="FunFam" id="3.30.160.60:FF:000965">
    <property type="entry name" value="Neurotrophin receptor-interacting factor homolog"/>
    <property type="match status" value="1"/>
</dbReference>
<comment type="function">
    <text evidence="1">May be involved in transcriptional regulation.</text>
</comment>
<feature type="compositionally biased region" description="Acidic residues" evidence="12">
    <location>
        <begin position="377"/>
        <end position="397"/>
    </location>
</feature>
<keyword evidence="4" id="KW-0677">Repeat</keyword>
<gene>
    <name evidence="15" type="ORF">KUF71_016217</name>
</gene>
<evidence type="ECO:0000256" key="11">
    <source>
        <dbReference type="PROSITE-ProRule" id="PRU00042"/>
    </source>
</evidence>
<dbReference type="GO" id="GO:0003677">
    <property type="term" value="F:DNA binding"/>
    <property type="evidence" value="ECO:0007669"/>
    <property type="project" value="UniProtKB-KW"/>
</dbReference>
<dbReference type="Proteomes" id="UP001219518">
    <property type="component" value="Unassembled WGS sequence"/>
</dbReference>
<comment type="subcellular location">
    <subcellularLocation>
        <location evidence="2">Nucleus</location>
    </subcellularLocation>
</comment>
<keyword evidence="3" id="KW-0479">Metal-binding</keyword>
<accession>A0AAE1HUZ5</accession>
<protein>
    <submittedName>
        <fullName evidence="15">Zinc finger protein 569</fullName>
    </submittedName>
</protein>
<feature type="domain" description="C2H2-type" evidence="13">
    <location>
        <begin position="829"/>
        <end position="857"/>
    </location>
</feature>
<evidence type="ECO:0000259" key="14">
    <source>
        <dbReference type="PROSITE" id="PS50966"/>
    </source>
</evidence>
<dbReference type="Pfam" id="PF13894">
    <property type="entry name" value="zf-C2H2_4"/>
    <property type="match status" value="1"/>
</dbReference>
<organism evidence="15 16">
    <name type="scientific">Frankliniella fusca</name>
    <dbReference type="NCBI Taxonomy" id="407009"/>
    <lineage>
        <taxon>Eukaryota</taxon>
        <taxon>Metazoa</taxon>
        <taxon>Ecdysozoa</taxon>
        <taxon>Arthropoda</taxon>
        <taxon>Hexapoda</taxon>
        <taxon>Insecta</taxon>
        <taxon>Pterygota</taxon>
        <taxon>Neoptera</taxon>
        <taxon>Paraneoptera</taxon>
        <taxon>Thysanoptera</taxon>
        <taxon>Terebrantia</taxon>
        <taxon>Thripoidea</taxon>
        <taxon>Thripidae</taxon>
        <taxon>Frankliniella</taxon>
    </lineage>
</organism>
<sequence length="1291" mass="145729">MILVSYIDILDYIHDDRQCLIEGEELFNENKVKNVSVCCRDIHNLLEVSALCACSNEPNSKDCQISIEINQEDTKGISSSCSCKSDRPSKCQHVVATLIHLHRHPPRQNQRDLSEKIVSTTKNDLTVVTEEPGCRSTEHNTYRELRSKRKTTITNNSKKDDFRIVNTKRRPGTEEAIEDDPTWEKENDREEDEAFDWMQSSDDEWEPIPEKKRKRDLPLLPAKGSKEKIGKKRNRMTKAEAEKKAREFTSGLQSREDGHFLCSICDRTFPKLNELQEHIRDIHFLKKEVFSCCKCDKTFRLLRMLKAHEGSCDVNSEDNEGSVTEEVQRVEAEDEAPEAALKLEPLPFLLCEVVTATRRRPGTKEAIEDDPTWEKEDDREEDEAFDWTQSSDDEWEPIPEKKRKRDLPLLPAQGSKEKIGKKRNRMTKAEAEKKAREFTSGLQSREDGHFLCSICDRTFPKLNELHEHIRDIHFLKKEVFSCCKCDKTFRLLRMLKAHEGSCDVNSEDNEGSVTEEVQRVEAEDEAPEPAVKLEPLACLLCEVVTATRREMHDHYLSAHRGQEKDNVSVCDRCGEFRLPREHICPSQLSFQCHMCRAAPFKAGRDYWNHLIRDSKRHASASTASSRWWCGWAGCGERFPSEAELLAHARLHLPAHAPLMCSVCLLLLRNTDAKVVHTERHHAAVYECGACRRACGDREALRRHWDEHAAERPHRCDTCGWRFVTFSALQVHARKFHEGGPFSCAKCPQKFDDRTEVRVHFGAAHGRMRCPRPGCAFRCASKASLERHAALAHHRQDGELDEDGDEDVDDPAPGPAADKQAPAEQEQEQHRCGACGAVFPLWRALLAHARSAHPLAPPPTVPCPDCGKGFRSPRDMAEHRRLHTGEKPFICAECGMTFKRSQNLEHHTKGMHTNERNFVCPECGKRFISNADMQRHVRHHHLDGARTYLCPECGHKLSSLYKLKMHVQSRHTGERPHQCDLCGAGFVARSDLNKHVAGKHRKEHPYACSACPKRYQRRRDLEVHQQRHHAPAQHRCPTCGKDFDSYASMTQHARYHTTEEPFQCAKCGRRFPHRMHLGRHLCTPGIKKNHRCVSCGLSFTTSGSLKSHRERLHATEQQQPQGAEPAPPEQQAKEAETDMLQEEEEEEEEEAAAQASPPGQPLSQPEPQDAVAVQHQHKPVGSQDQQDHHDLQQAVVEQLQQHNPQTMYGPGPAGAAAPPATVKLVSLSQPPPLTSIASPSPSCSLGTGSGAGGLVLGAPIQTTADGSFHLVFVPHGAPAPAPAPGPGPDCNK</sequence>
<keyword evidence="6" id="KW-0862">Zinc</keyword>
<feature type="domain" description="C2H2-type" evidence="13">
    <location>
        <begin position="976"/>
        <end position="1004"/>
    </location>
</feature>
<feature type="compositionally biased region" description="Basic and acidic residues" evidence="12">
    <location>
        <begin position="362"/>
        <end position="376"/>
    </location>
</feature>
<evidence type="ECO:0000256" key="2">
    <source>
        <dbReference type="ARBA" id="ARBA00004123"/>
    </source>
</evidence>
<feature type="domain" description="SWIM-type" evidence="14">
    <location>
        <begin position="65"/>
        <end position="102"/>
    </location>
</feature>
<feature type="compositionally biased region" description="Acidic residues" evidence="12">
    <location>
        <begin position="1136"/>
        <end position="1150"/>
    </location>
</feature>
<keyword evidence="10" id="KW-0539">Nucleus</keyword>
<name>A0AAE1HUZ5_9NEOP</name>
<dbReference type="InterPro" id="IPR007527">
    <property type="entry name" value="Znf_SWIM"/>
</dbReference>
<feature type="domain" description="C2H2-type" evidence="13">
    <location>
        <begin position="1033"/>
        <end position="1060"/>
    </location>
</feature>
<feature type="domain" description="C2H2-type" evidence="13">
    <location>
        <begin position="860"/>
        <end position="887"/>
    </location>
</feature>
<feature type="region of interest" description="Disordered" evidence="12">
    <location>
        <begin position="789"/>
        <end position="826"/>
    </location>
</feature>
<dbReference type="PROSITE" id="PS50966">
    <property type="entry name" value="ZF_SWIM"/>
    <property type="match status" value="1"/>
</dbReference>
<feature type="domain" description="C2H2-type" evidence="13">
    <location>
        <begin position="450"/>
        <end position="478"/>
    </location>
</feature>
<evidence type="ECO:0000256" key="9">
    <source>
        <dbReference type="ARBA" id="ARBA00023163"/>
    </source>
</evidence>
<dbReference type="Pfam" id="PF00096">
    <property type="entry name" value="zf-C2H2"/>
    <property type="match status" value="4"/>
</dbReference>
<feature type="domain" description="C2H2-type" evidence="13">
    <location>
        <begin position="1005"/>
        <end position="1032"/>
    </location>
</feature>
<dbReference type="InterPro" id="IPR036236">
    <property type="entry name" value="Znf_C2H2_sf"/>
</dbReference>
<dbReference type="PANTHER" id="PTHR47772:SF13">
    <property type="entry name" value="GASTRULA ZINC FINGER PROTEIN XLCGF49.1-LIKE-RELATED"/>
    <property type="match status" value="1"/>
</dbReference>
<evidence type="ECO:0000256" key="4">
    <source>
        <dbReference type="ARBA" id="ARBA00022737"/>
    </source>
</evidence>
<feature type="domain" description="C2H2-type" evidence="13">
    <location>
        <begin position="627"/>
        <end position="651"/>
    </location>
</feature>
<evidence type="ECO:0000313" key="15">
    <source>
        <dbReference type="EMBL" id="KAK3927932.1"/>
    </source>
</evidence>
<dbReference type="GO" id="GO:0008270">
    <property type="term" value="F:zinc ion binding"/>
    <property type="evidence" value="ECO:0007669"/>
    <property type="project" value="UniProtKB-KW"/>
</dbReference>
<feature type="region of interest" description="Disordered" evidence="12">
    <location>
        <begin position="1101"/>
        <end position="1187"/>
    </location>
</feature>
<dbReference type="GO" id="GO:0005634">
    <property type="term" value="C:nucleus"/>
    <property type="evidence" value="ECO:0007669"/>
    <property type="project" value="UniProtKB-SubCell"/>
</dbReference>
<keyword evidence="5 11" id="KW-0863">Zinc-finger</keyword>
<feature type="domain" description="C2H2-type" evidence="13">
    <location>
        <begin position="260"/>
        <end position="288"/>
    </location>
</feature>
<dbReference type="FunFam" id="3.30.160.60:FF:000100">
    <property type="entry name" value="Zinc finger 45-like"/>
    <property type="match status" value="1"/>
</dbReference>
<feature type="region of interest" description="Disordered" evidence="12">
    <location>
        <begin position="361"/>
        <end position="403"/>
    </location>
</feature>
<feature type="domain" description="C2H2-type" evidence="13">
    <location>
        <begin position="1089"/>
        <end position="1117"/>
    </location>
</feature>
<dbReference type="FunFam" id="3.30.160.60:FF:000097">
    <property type="entry name" value="Zinc finger protein"/>
    <property type="match status" value="1"/>
</dbReference>
<dbReference type="SUPFAM" id="SSF57667">
    <property type="entry name" value="beta-beta-alpha zinc fingers"/>
    <property type="match status" value="8"/>
</dbReference>
<feature type="domain" description="C2H2-type" evidence="13">
    <location>
        <begin position="1061"/>
        <end position="1079"/>
    </location>
</feature>
<dbReference type="Pfam" id="PF13912">
    <property type="entry name" value="zf-C2H2_6"/>
    <property type="match status" value="2"/>
</dbReference>
<dbReference type="Gene3D" id="3.30.160.60">
    <property type="entry name" value="Classic Zinc Finger"/>
    <property type="match status" value="11"/>
</dbReference>
<dbReference type="PROSITE" id="PS00028">
    <property type="entry name" value="ZINC_FINGER_C2H2_1"/>
    <property type="match status" value="14"/>
</dbReference>
<dbReference type="PANTHER" id="PTHR47772">
    <property type="entry name" value="ZINC FINGER PROTEIN 200"/>
    <property type="match status" value="1"/>
</dbReference>
<proteinExistence type="predicted"/>
<feature type="region of interest" description="Disordered" evidence="12">
    <location>
        <begin position="228"/>
        <end position="250"/>
    </location>
</feature>
<dbReference type="PROSITE" id="PS50157">
    <property type="entry name" value="ZINC_FINGER_C2H2_2"/>
    <property type="match status" value="15"/>
</dbReference>
<evidence type="ECO:0000259" key="13">
    <source>
        <dbReference type="PROSITE" id="PS50157"/>
    </source>
</evidence>
<evidence type="ECO:0000256" key="8">
    <source>
        <dbReference type="ARBA" id="ARBA00023125"/>
    </source>
</evidence>
<feature type="domain" description="C2H2-type" evidence="13">
    <location>
        <begin position="947"/>
        <end position="975"/>
    </location>
</feature>
<feature type="compositionally biased region" description="Basic and acidic residues" evidence="12">
    <location>
        <begin position="237"/>
        <end position="247"/>
    </location>
</feature>
<keyword evidence="16" id="KW-1185">Reference proteome</keyword>
<keyword evidence="9" id="KW-0804">Transcription</keyword>
<dbReference type="EMBL" id="JAHWGI010001301">
    <property type="protein sequence ID" value="KAK3927932.1"/>
    <property type="molecule type" value="Genomic_DNA"/>
</dbReference>
<evidence type="ECO:0000256" key="5">
    <source>
        <dbReference type="ARBA" id="ARBA00022771"/>
    </source>
</evidence>
<dbReference type="InterPro" id="IPR013087">
    <property type="entry name" value="Znf_C2H2_type"/>
</dbReference>
<evidence type="ECO:0000256" key="1">
    <source>
        <dbReference type="ARBA" id="ARBA00003767"/>
    </source>
</evidence>
<evidence type="ECO:0000256" key="7">
    <source>
        <dbReference type="ARBA" id="ARBA00023015"/>
    </source>
</evidence>
<evidence type="ECO:0000256" key="12">
    <source>
        <dbReference type="SAM" id="MobiDB-lite"/>
    </source>
</evidence>
<feature type="domain" description="C2H2-type" evidence="13">
    <location>
        <begin position="888"/>
        <end position="916"/>
    </location>
</feature>
<feature type="compositionally biased region" description="Acidic residues" evidence="12">
    <location>
        <begin position="798"/>
        <end position="809"/>
    </location>
</feature>
<evidence type="ECO:0000256" key="10">
    <source>
        <dbReference type="ARBA" id="ARBA00023242"/>
    </source>
</evidence>
<evidence type="ECO:0000256" key="6">
    <source>
        <dbReference type="ARBA" id="ARBA00022833"/>
    </source>
</evidence>